<dbReference type="Pfam" id="PF13416">
    <property type="entry name" value="SBP_bac_8"/>
    <property type="match status" value="1"/>
</dbReference>
<sequence length="537" mass="57360">MTDSTGFCQCPDKRFLNRRDPVRGEVLGRTARTASRTRACSYGPGKDDGQGSLAVRAARPGEAVCRESVLSADERPEAVSDRPGDPSRTSREDPVGHEISRRTLLRSTSGIVAATAIGGTLTACSGGTGAGSTSSELTMTWWGSDDRHNAYKKALATFQKDNPKIKIRETYSGYDGYFDKFNTNIAGGSAPDLLQMDTALVAQYARKGVLAPLDSYVGKSLDLTGFSKTLLAAGTVDGKLYGVPSGIGVNQLTVNRSGLEDLGLKLPDREWTWADLKKIAQDVYKKSGGKIYGVDDGGGSTLQCFEIFAHEKGETFFSEDGKKLGFTSDTLQEWWEYWAEMRKTNASGPPAITSAAHNDLTKNAVVIGKALFTFDSGVYGAGGSITDAQLDFLPTPQGDWSGAREGNFVNGGVLLSATKASKKVADSVKIMAFFAQNETAIKDMQLLRGIPPTEKARNLIASGLTETDKLNMENADYIAKRVAAASNALPAPQPPPQGADQIWDLLFQSNLAIAFGKKSIKAQLGEFFDQAAGILGG</sequence>
<evidence type="ECO:0000313" key="2">
    <source>
        <dbReference type="EMBL" id="EKX63867.1"/>
    </source>
</evidence>
<dbReference type="Proteomes" id="UP000010411">
    <property type="component" value="Unassembled WGS sequence"/>
</dbReference>
<dbReference type="SUPFAM" id="SSF53850">
    <property type="entry name" value="Periplasmic binding protein-like II"/>
    <property type="match status" value="1"/>
</dbReference>
<dbReference type="PANTHER" id="PTHR43649">
    <property type="entry name" value="ARABINOSE-BINDING PROTEIN-RELATED"/>
    <property type="match status" value="1"/>
</dbReference>
<feature type="region of interest" description="Disordered" evidence="1">
    <location>
        <begin position="67"/>
        <end position="97"/>
    </location>
</feature>
<feature type="compositionally biased region" description="Basic and acidic residues" evidence="1">
    <location>
        <begin position="72"/>
        <end position="97"/>
    </location>
</feature>
<protein>
    <submittedName>
        <fullName evidence="2">ABC transporter, substrate-binding protein</fullName>
    </submittedName>
</protein>
<proteinExistence type="predicted"/>
<organism evidence="2 3">
    <name type="scientific">Streptomyces ipomoeae 91-03</name>
    <dbReference type="NCBI Taxonomy" id="698759"/>
    <lineage>
        <taxon>Bacteria</taxon>
        <taxon>Bacillati</taxon>
        <taxon>Actinomycetota</taxon>
        <taxon>Actinomycetes</taxon>
        <taxon>Kitasatosporales</taxon>
        <taxon>Streptomycetaceae</taxon>
        <taxon>Streptomyces</taxon>
    </lineage>
</organism>
<dbReference type="PANTHER" id="PTHR43649:SF11">
    <property type="entry name" value="ABC TRANSPORTER SUBSTRATE-BINDING PROTEIN YESO-RELATED"/>
    <property type="match status" value="1"/>
</dbReference>
<dbReference type="InterPro" id="IPR006059">
    <property type="entry name" value="SBP"/>
</dbReference>
<dbReference type="EMBL" id="AEJC01000404">
    <property type="protein sequence ID" value="EKX63867.1"/>
    <property type="molecule type" value="Genomic_DNA"/>
</dbReference>
<dbReference type="InterPro" id="IPR050490">
    <property type="entry name" value="Bact_solute-bd_prot1"/>
</dbReference>
<evidence type="ECO:0000313" key="3">
    <source>
        <dbReference type="Proteomes" id="UP000010411"/>
    </source>
</evidence>
<accession>L1KTB6</accession>
<comment type="caution">
    <text evidence="2">The sequence shown here is derived from an EMBL/GenBank/DDBJ whole genome shotgun (WGS) entry which is preliminary data.</text>
</comment>
<evidence type="ECO:0000256" key="1">
    <source>
        <dbReference type="SAM" id="MobiDB-lite"/>
    </source>
</evidence>
<dbReference type="AlphaFoldDB" id="L1KTB6"/>
<reference evidence="2 3" key="1">
    <citation type="submission" date="2012-11" db="EMBL/GenBank/DDBJ databases">
        <authorList>
            <person name="Huguet-Tapia J.C."/>
            <person name="Durkin A.S."/>
            <person name="Pettis G.S."/>
            <person name="Badger J.H."/>
        </authorList>
    </citation>
    <scope>NUCLEOTIDE SEQUENCE [LARGE SCALE GENOMIC DNA]</scope>
    <source>
        <strain evidence="2 3">91-03</strain>
    </source>
</reference>
<keyword evidence="3" id="KW-1185">Reference proteome</keyword>
<dbReference type="Gene3D" id="3.40.190.10">
    <property type="entry name" value="Periplasmic binding protein-like II"/>
    <property type="match status" value="2"/>
</dbReference>
<dbReference type="PATRIC" id="fig|698759.3.peg.5461"/>
<gene>
    <name evidence="2" type="ORF">STRIP9103_09011</name>
</gene>
<name>L1KTB6_9ACTN</name>